<keyword evidence="5" id="KW-0812">Transmembrane</keyword>
<evidence type="ECO:0000256" key="5">
    <source>
        <dbReference type="SAM" id="Phobius"/>
    </source>
</evidence>
<evidence type="ECO:0000256" key="1">
    <source>
        <dbReference type="ARBA" id="ARBA00022741"/>
    </source>
</evidence>
<dbReference type="Gene3D" id="3.30.200.20">
    <property type="entry name" value="Phosphorylase Kinase, domain 1"/>
    <property type="match status" value="1"/>
</dbReference>
<evidence type="ECO:0000256" key="3">
    <source>
        <dbReference type="PROSITE-ProRule" id="PRU10141"/>
    </source>
</evidence>
<dbReference type="SUPFAM" id="SSF53822">
    <property type="entry name" value="Periplasmic binding protein-like I"/>
    <property type="match status" value="1"/>
</dbReference>
<feature type="compositionally biased region" description="Pro residues" evidence="4">
    <location>
        <begin position="433"/>
        <end position="453"/>
    </location>
</feature>
<dbReference type="SUPFAM" id="SSF56112">
    <property type="entry name" value="Protein kinase-like (PK-like)"/>
    <property type="match status" value="1"/>
</dbReference>
<name>A0A517XWG8_9BACT</name>
<dbReference type="RefSeq" id="WP_145241134.1">
    <property type="nucleotide sequence ID" value="NZ_CP036273.1"/>
</dbReference>
<dbReference type="PROSITE" id="PS50011">
    <property type="entry name" value="PROTEIN_KINASE_DOM"/>
    <property type="match status" value="1"/>
</dbReference>
<dbReference type="CDD" id="cd06355">
    <property type="entry name" value="PBP1_FmdD-like"/>
    <property type="match status" value="1"/>
</dbReference>
<dbReference type="EMBL" id="CP036273">
    <property type="protein sequence ID" value="QDU21859.1"/>
    <property type="molecule type" value="Genomic_DNA"/>
</dbReference>
<evidence type="ECO:0000259" key="6">
    <source>
        <dbReference type="PROSITE" id="PS50011"/>
    </source>
</evidence>
<dbReference type="PROSITE" id="PS00107">
    <property type="entry name" value="PROTEIN_KINASE_ATP"/>
    <property type="match status" value="1"/>
</dbReference>
<dbReference type="SMART" id="SM00220">
    <property type="entry name" value="S_TKc"/>
    <property type="match status" value="1"/>
</dbReference>
<feature type="domain" description="Protein kinase" evidence="6">
    <location>
        <begin position="79"/>
        <end position="348"/>
    </location>
</feature>
<evidence type="ECO:0000313" key="7">
    <source>
        <dbReference type="EMBL" id="QDU21859.1"/>
    </source>
</evidence>
<dbReference type="InterPro" id="IPR011009">
    <property type="entry name" value="Kinase-like_dom_sf"/>
</dbReference>
<dbReference type="Gene3D" id="1.10.510.10">
    <property type="entry name" value="Transferase(Phosphotransferase) domain 1"/>
    <property type="match status" value="1"/>
</dbReference>
<proteinExistence type="predicted"/>
<evidence type="ECO:0000256" key="4">
    <source>
        <dbReference type="SAM" id="MobiDB-lite"/>
    </source>
</evidence>
<feature type="region of interest" description="Disordered" evidence="4">
    <location>
        <begin position="413"/>
        <end position="454"/>
    </location>
</feature>
<feature type="region of interest" description="Disordered" evidence="4">
    <location>
        <begin position="49"/>
        <end position="73"/>
    </location>
</feature>
<dbReference type="Proteomes" id="UP000319576">
    <property type="component" value="Chromosome"/>
</dbReference>
<dbReference type="InterPro" id="IPR000719">
    <property type="entry name" value="Prot_kinase_dom"/>
</dbReference>
<dbReference type="PROSITE" id="PS00108">
    <property type="entry name" value="PROTEIN_KINASE_ST"/>
    <property type="match status" value="1"/>
</dbReference>
<dbReference type="InterPro" id="IPR008271">
    <property type="entry name" value="Ser/Thr_kinase_AS"/>
</dbReference>
<evidence type="ECO:0000256" key="2">
    <source>
        <dbReference type="ARBA" id="ARBA00022840"/>
    </source>
</evidence>
<dbReference type="InterPro" id="IPR041916">
    <property type="entry name" value="Anti_sigma_zinc_sf"/>
</dbReference>
<dbReference type="GO" id="GO:0005524">
    <property type="term" value="F:ATP binding"/>
    <property type="evidence" value="ECO:0007669"/>
    <property type="project" value="UniProtKB-UniRule"/>
</dbReference>
<dbReference type="CDD" id="cd14014">
    <property type="entry name" value="STKc_PknB_like"/>
    <property type="match status" value="1"/>
</dbReference>
<dbReference type="InterPro" id="IPR017441">
    <property type="entry name" value="Protein_kinase_ATP_BS"/>
</dbReference>
<dbReference type="InterPro" id="IPR017777">
    <property type="entry name" value="ABC_urea-bd_UrtA"/>
</dbReference>
<dbReference type="Gene3D" id="1.10.10.1320">
    <property type="entry name" value="Anti-sigma factor, zinc-finger domain"/>
    <property type="match status" value="1"/>
</dbReference>
<protein>
    <submittedName>
        <fullName evidence="7">Aliphatic amidase expression-regulating protein</fullName>
    </submittedName>
</protein>
<keyword evidence="5" id="KW-0472">Membrane</keyword>
<dbReference type="Pfam" id="PF00069">
    <property type="entry name" value="Pkinase"/>
    <property type="match status" value="1"/>
</dbReference>
<dbReference type="Gene3D" id="3.40.50.2300">
    <property type="match status" value="2"/>
</dbReference>
<feature type="binding site" evidence="3">
    <location>
        <position position="108"/>
    </location>
    <ligand>
        <name>ATP</name>
        <dbReference type="ChEBI" id="CHEBI:30616"/>
    </ligand>
</feature>
<dbReference type="InterPro" id="IPR028082">
    <property type="entry name" value="Peripla_BP_I"/>
</dbReference>
<dbReference type="PANTHER" id="PTHR47628:SF1">
    <property type="entry name" value="ALIPHATIC AMIDASE EXPRESSION-REGULATING PROTEIN"/>
    <property type="match status" value="1"/>
</dbReference>
<dbReference type="AlphaFoldDB" id="A0A517XWG8"/>
<dbReference type="OrthoDB" id="6111975at2"/>
<dbReference type="PANTHER" id="PTHR47628">
    <property type="match status" value="1"/>
</dbReference>
<reference evidence="7 8" key="1">
    <citation type="submission" date="2019-02" db="EMBL/GenBank/DDBJ databases">
        <title>Deep-cultivation of Planctomycetes and their phenomic and genomic characterization uncovers novel biology.</title>
        <authorList>
            <person name="Wiegand S."/>
            <person name="Jogler M."/>
            <person name="Boedeker C."/>
            <person name="Pinto D."/>
            <person name="Vollmers J."/>
            <person name="Rivas-Marin E."/>
            <person name="Kohn T."/>
            <person name="Peeters S.H."/>
            <person name="Heuer A."/>
            <person name="Rast P."/>
            <person name="Oberbeckmann S."/>
            <person name="Bunk B."/>
            <person name="Jeske O."/>
            <person name="Meyerdierks A."/>
            <person name="Storesund J.E."/>
            <person name="Kallscheuer N."/>
            <person name="Luecker S."/>
            <person name="Lage O.M."/>
            <person name="Pohl T."/>
            <person name="Merkel B.J."/>
            <person name="Hornburger P."/>
            <person name="Mueller R.-W."/>
            <person name="Bruemmer F."/>
            <person name="Labrenz M."/>
            <person name="Spormann A.M."/>
            <person name="Op den Camp H."/>
            <person name="Overmann J."/>
            <person name="Amann R."/>
            <person name="Jetten M.S.M."/>
            <person name="Mascher T."/>
            <person name="Medema M.H."/>
            <person name="Devos D.P."/>
            <person name="Kaster A.-K."/>
            <person name="Ovreas L."/>
            <person name="Rohde M."/>
            <person name="Galperin M.Y."/>
            <person name="Jogler C."/>
        </authorList>
    </citation>
    <scope>NUCLEOTIDE SEQUENCE [LARGE SCALE GENOMIC DNA]</scope>
    <source>
        <strain evidence="7 8">ETA_A1</strain>
    </source>
</reference>
<dbReference type="Pfam" id="PF13433">
    <property type="entry name" value="Peripla_BP_5"/>
    <property type="match status" value="1"/>
</dbReference>
<keyword evidence="5" id="KW-1133">Transmembrane helix</keyword>
<accession>A0A517XWG8</accession>
<keyword evidence="8" id="KW-1185">Reference proteome</keyword>
<gene>
    <name evidence="7" type="primary">amiC</name>
    <name evidence="7" type="ORF">ETAA1_38320</name>
</gene>
<keyword evidence="1 3" id="KW-0547">Nucleotide-binding</keyword>
<evidence type="ECO:0000313" key="8">
    <source>
        <dbReference type="Proteomes" id="UP000319576"/>
    </source>
</evidence>
<keyword evidence="2 3" id="KW-0067">ATP-binding</keyword>
<organism evidence="7 8">
    <name type="scientific">Urbifossiella limnaea</name>
    <dbReference type="NCBI Taxonomy" id="2528023"/>
    <lineage>
        <taxon>Bacteria</taxon>
        <taxon>Pseudomonadati</taxon>
        <taxon>Planctomycetota</taxon>
        <taxon>Planctomycetia</taxon>
        <taxon>Gemmatales</taxon>
        <taxon>Gemmataceae</taxon>
        <taxon>Urbifossiella</taxon>
    </lineage>
</organism>
<dbReference type="KEGG" id="uli:ETAA1_38320"/>
<dbReference type="GO" id="GO:0004672">
    <property type="term" value="F:protein kinase activity"/>
    <property type="evidence" value="ECO:0007669"/>
    <property type="project" value="InterPro"/>
</dbReference>
<feature type="transmembrane region" description="Helical" evidence="5">
    <location>
        <begin position="393"/>
        <end position="414"/>
    </location>
</feature>
<sequence>MEQTTCPTREQLEQLACNKLDSADRPAVEAHLRECPACRHALAQLTPYRPTETWRPPGDTEADAPEPPVPDQLRHHPRYRLLGILGRGGMGTVYKAEHRLLDRPVVLKLIRPELLANAKVVQRFQQEARLSARLTHPNVVGVYEAEEFGPSHLLVMEYIDGVNLAELVAERGLLPVAEACELVRQAAVGLDYVREQGLVHRDIKPQNLLVSRAGQVKILDLGMATLKGDAAVPVPDMTGERQFVGTVDYASPEQWESSRNLDIRADVYSLGCTFYYLLAGEAPFPHKKYTTMVQQMWAHSQAPLPPIRELRPDVPEAVAAVLTRMLAKSRGDRFATPAEVAAALAPFTEDCNLPEYVRTARRTTTSRLDLSRVSVAGGTPAPAVERPRSRRKFLVAAAVLGVGLVAGVVGLLSGSRGQSPPEKPGDTARVEPTNPPVSVPPGTPTPVAPPTGPPIRVGILHSRTGTMAISERPVIDAALLAVDEVNEAGGVLGRPVEAVVEDGESDAATFAARAEKLIAKDRVSVVFGCWTSASRKTALPVFERHDHLLFYPVQYEGLEQSPNVVYTGAAPNQQIIPAVRWCVTALKKKRLFLVGSDYIFPRTANAIIRDQAAELGAEVVGEEYVPLGGGDVAEVVRKIATARCDAILNTINGDSNVAFLRALRAAGLTPDRVPTISFSISEEELASLGAKTVVGDYAAWNYFQSVDRPQNHAFVRRFQARHGPQRTISDPMEAAYFGVHMWARAVREAGTDAPGRVRDAVRRQSYDAPGGVVRIDPETQHTSKVFRVGLITSDDSRFRVIHESPGPVAPIPYPNTRSKAQWDKFLQDLHDGWGGRWEPPGVR</sequence>